<dbReference type="EMBL" id="JAEPRA010000003">
    <property type="protein sequence ID" value="KAG2187530.1"/>
    <property type="molecule type" value="Genomic_DNA"/>
</dbReference>
<sequence length="254" mass="28884">MSQNSAKAVNALLKPYIRRILLKTHPDYFAHDVKKKKINQASFQNLQNVLAPILQERFRDSENIKTENAVKLEFYLKNSKVNGKLSKIEHTLPISSPKSTLDLWTTTTSILDLCRKIGIQVMPSDIDAAEKMISSLSKQDYSPSYARKPAPSLSQVFANELYQSPIAQNVTDISYRHPKLPLDQNELLFFQPHMNPKIKESMKSKLQQALPMLCPERWWQKVPLLCVEDEQDISGIDVSGILVFTANMSTKGKL</sequence>
<dbReference type="OrthoDB" id="2097874at2759"/>
<evidence type="ECO:0000313" key="3">
    <source>
        <dbReference type="Proteomes" id="UP000612746"/>
    </source>
</evidence>
<comment type="caution">
    <text evidence="2">The sequence shown here is derived from an EMBL/GenBank/DDBJ whole genome shotgun (WGS) entry which is preliminary data.</text>
</comment>
<dbReference type="InterPro" id="IPR027986">
    <property type="entry name" value="TCAIM"/>
</dbReference>
<evidence type="ECO:0000313" key="2">
    <source>
        <dbReference type="EMBL" id="KAG2187530.1"/>
    </source>
</evidence>
<gene>
    <name evidence="2" type="ORF">INT44_005219</name>
</gene>
<organism evidence="2 3">
    <name type="scientific">Umbelopsis vinacea</name>
    <dbReference type="NCBI Taxonomy" id="44442"/>
    <lineage>
        <taxon>Eukaryota</taxon>
        <taxon>Fungi</taxon>
        <taxon>Fungi incertae sedis</taxon>
        <taxon>Mucoromycota</taxon>
        <taxon>Mucoromycotina</taxon>
        <taxon>Umbelopsidomycetes</taxon>
        <taxon>Umbelopsidales</taxon>
        <taxon>Umbelopsidaceae</taxon>
        <taxon>Umbelopsis</taxon>
    </lineage>
</organism>
<evidence type="ECO:0000259" key="1">
    <source>
        <dbReference type="Pfam" id="PF14687"/>
    </source>
</evidence>
<protein>
    <recommendedName>
        <fullName evidence="1">DUF4460 domain-containing protein</fullName>
    </recommendedName>
</protein>
<dbReference type="InterPro" id="IPR028031">
    <property type="entry name" value="DUF4460"/>
</dbReference>
<dbReference type="Pfam" id="PF14687">
    <property type="entry name" value="DUF4460"/>
    <property type="match status" value="1"/>
</dbReference>
<dbReference type="Proteomes" id="UP000612746">
    <property type="component" value="Unassembled WGS sequence"/>
</dbReference>
<dbReference type="AlphaFoldDB" id="A0A8H7Q8Z9"/>
<proteinExistence type="predicted"/>
<dbReference type="PANTHER" id="PTHR31596:SF1">
    <property type="entry name" value="T-CELL ACTIVATION INHIBITOR, MITOCHONDRIAL"/>
    <property type="match status" value="1"/>
</dbReference>
<name>A0A8H7Q8Z9_9FUNG</name>
<dbReference type="PANTHER" id="PTHR31596">
    <property type="entry name" value="T-CELL ACTIVATION INHIBITOR, MITOCHONDRIAL"/>
    <property type="match status" value="1"/>
</dbReference>
<dbReference type="GO" id="GO:0005739">
    <property type="term" value="C:mitochondrion"/>
    <property type="evidence" value="ECO:0007669"/>
    <property type="project" value="TreeGrafter"/>
</dbReference>
<accession>A0A8H7Q8Z9</accession>
<reference evidence="2" key="1">
    <citation type="submission" date="2020-12" db="EMBL/GenBank/DDBJ databases">
        <title>Metabolic potential, ecology and presence of endohyphal bacteria is reflected in genomic diversity of Mucoromycotina.</title>
        <authorList>
            <person name="Muszewska A."/>
            <person name="Okrasinska A."/>
            <person name="Steczkiewicz K."/>
            <person name="Drgas O."/>
            <person name="Orlowska M."/>
            <person name="Perlinska-Lenart U."/>
            <person name="Aleksandrzak-Piekarczyk T."/>
            <person name="Szatraj K."/>
            <person name="Zielenkiewicz U."/>
            <person name="Pilsyk S."/>
            <person name="Malc E."/>
            <person name="Mieczkowski P."/>
            <person name="Kruszewska J.S."/>
            <person name="Biernat P."/>
            <person name="Pawlowska J."/>
        </authorList>
    </citation>
    <scope>NUCLEOTIDE SEQUENCE</scope>
    <source>
        <strain evidence="2">WA0000051536</strain>
    </source>
</reference>
<feature type="domain" description="DUF4460" evidence="1">
    <location>
        <begin position="10"/>
        <end position="112"/>
    </location>
</feature>
<keyword evidence="3" id="KW-1185">Reference proteome</keyword>